<dbReference type="EMBL" id="MU267592">
    <property type="protein sequence ID" value="KAH7916236.1"/>
    <property type="molecule type" value="Genomic_DNA"/>
</dbReference>
<reference evidence="1" key="1">
    <citation type="journal article" date="2021" name="New Phytol.">
        <title>Evolutionary innovations through gain and loss of genes in the ectomycorrhizal Boletales.</title>
        <authorList>
            <person name="Wu G."/>
            <person name="Miyauchi S."/>
            <person name="Morin E."/>
            <person name="Kuo A."/>
            <person name="Drula E."/>
            <person name="Varga T."/>
            <person name="Kohler A."/>
            <person name="Feng B."/>
            <person name="Cao Y."/>
            <person name="Lipzen A."/>
            <person name="Daum C."/>
            <person name="Hundley H."/>
            <person name="Pangilinan J."/>
            <person name="Johnson J."/>
            <person name="Barry K."/>
            <person name="LaButti K."/>
            <person name="Ng V."/>
            <person name="Ahrendt S."/>
            <person name="Min B."/>
            <person name="Choi I.G."/>
            <person name="Park H."/>
            <person name="Plett J.M."/>
            <person name="Magnuson J."/>
            <person name="Spatafora J.W."/>
            <person name="Nagy L.G."/>
            <person name="Henrissat B."/>
            <person name="Grigoriev I.V."/>
            <person name="Yang Z.L."/>
            <person name="Xu J."/>
            <person name="Martin F.M."/>
        </authorList>
    </citation>
    <scope>NUCLEOTIDE SEQUENCE</scope>
    <source>
        <strain evidence="1">ATCC 28755</strain>
    </source>
</reference>
<proteinExistence type="predicted"/>
<organism evidence="1 2">
    <name type="scientific">Hygrophoropsis aurantiaca</name>
    <dbReference type="NCBI Taxonomy" id="72124"/>
    <lineage>
        <taxon>Eukaryota</taxon>
        <taxon>Fungi</taxon>
        <taxon>Dikarya</taxon>
        <taxon>Basidiomycota</taxon>
        <taxon>Agaricomycotina</taxon>
        <taxon>Agaricomycetes</taxon>
        <taxon>Agaricomycetidae</taxon>
        <taxon>Boletales</taxon>
        <taxon>Coniophorineae</taxon>
        <taxon>Hygrophoropsidaceae</taxon>
        <taxon>Hygrophoropsis</taxon>
    </lineage>
</organism>
<dbReference type="Proteomes" id="UP000790377">
    <property type="component" value="Unassembled WGS sequence"/>
</dbReference>
<comment type="caution">
    <text evidence="1">The sequence shown here is derived from an EMBL/GenBank/DDBJ whole genome shotgun (WGS) entry which is preliminary data.</text>
</comment>
<evidence type="ECO:0000313" key="1">
    <source>
        <dbReference type="EMBL" id="KAH7916236.1"/>
    </source>
</evidence>
<evidence type="ECO:0000313" key="2">
    <source>
        <dbReference type="Proteomes" id="UP000790377"/>
    </source>
</evidence>
<accession>A0ACB8ARL3</accession>
<gene>
    <name evidence="1" type="ORF">BJ138DRAFT_1097198</name>
</gene>
<name>A0ACB8ARL3_9AGAM</name>
<sequence>MTPNVDVGNFSRRHSLIMSDWERLIGTHAQMQSDSLRVRPPTTVQEYDMYSKSFCNADHFILYRRAIQVLVKTYTCGSPVGTFNWKVPRYIDYELLLYPDYYCDAKSSGEGILAIDHHVGNWSVGHRTKCLKTTFGHPARSFVFNARDRSSWLYLYGNAKCTGEYSAYSGSVCADSAGKAVMNHTWANSYRIVHMPMVKT</sequence>
<keyword evidence="2" id="KW-1185">Reference proteome</keyword>
<protein>
    <submittedName>
        <fullName evidence="1">Uncharacterized protein</fullName>
    </submittedName>
</protein>